<reference evidence="1 2" key="1">
    <citation type="journal article" date="2016" name="Nat. Commun.">
        <title>Thousands of microbial genomes shed light on interconnected biogeochemical processes in an aquifer system.</title>
        <authorList>
            <person name="Anantharaman K."/>
            <person name="Brown C.T."/>
            <person name="Hug L.A."/>
            <person name="Sharon I."/>
            <person name="Castelle C.J."/>
            <person name="Probst A.J."/>
            <person name="Thomas B.C."/>
            <person name="Singh A."/>
            <person name="Wilkins M.J."/>
            <person name="Karaoz U."/>
            <person name="Brodie E.L."/>
            <person name="Williams K.H."/>
            <person name="Hubbard S.S."/>
            <person name="Banfield J.F."/>
        </authorList>
    </citation>
    <scope>NUCLEOTIDE SEQUENCE [LARGE SCALE GENOMIC DNA]</scope>
</reference>
<name>A0A1F6NKP7_9BACT</name>
<proteinExistence type="predicted"/>
<dbReference type="Proteomes" id="UP000177803">
    <property type="component" value="Unassembled WGS sequence"/>
</dbReference>
<dbReference type="AlphaFoldDB" id="A0A1F6NKP7"/>
<dbReference type="EMBL" id="MFQR01000022">
    <property type="protein sequence ID" value="OGH84428.1"/>
    <property type="molecule type" value="Genomic_DNA"/>
</dbReference>
<evidence type="ECO:0000313" key="2">
    <source>
        <dbReference type="Proteomes" id="UP000177803"/>
    </source>
</evidence>
<gene>
    <name evidence="1" type="ORF">A2261_00810</name>
</gene>
<protein>
    <submittedName>
        <fullName evidence="1">Uncharacterized protein</fullName>
    </submittedName>
</protein>
<evidence type="ECO:0000313" key="1">
    <source>
        <dbReference type="EMBL" id="OGH84428.1"/>
    </source>
</evidence>
<accession>A0A1F6NKP7</accession>
<sequence length="219" mass="24428">MMTKKIIVPYTRNPLTIAATLARRLKNKCAPDEQEFADVHDLYNAMLAKAAKGPDGIIDENPEATIPWTPFAFGNTLHYTTGSRRMRIEVGDSHIVFNLFSPAYHAGERSLCTVEVVDGILTQVTIKEDARPIVDEKLSRIDNLHRYLAPILGRDAIIAAADKWTAIAICYSAIKAAETAMIRYQDSVDDHIVKIVAKNAENCAYYAQMLGKLQDMPDY</sequence>
<organism evidence="1 2">
    <name type="scientific">Candidatus Magasanikbacteria bacterium RIFOXYA2_FULL_44_8</name>
    <dbReference type="NCBI Taxonomy" id="1798696"/>
    <lineage>
        <taxon>Bacteria</taxon>
        <taxon>Candidatus Magasanikiibacteriota</taxon>
    </lineage>
</organism>
<comment type="caution">
    <text evidence="1">The sequence shown here is derived from an EMBL/GenBank/DDBJ whole genome shotgun (WGS) entry which is preliminary data.</text>
</comment>